<evidence type="ECO:0000256" key="6">
    <source>
        <dbReference type="ARBA" id="ARBA00023136"/>
    </source>
</evidence>
<dbReference type="GO" id="GO:0043235">
    <property type="term" value="C:receptor complex"/>
    <property type="evidence" value="ECO:0007669"/>
    <property type="project" value="TreeGrafter"/>
</dbReference>
<dbReference type="GO" id="GO:0005829">
    <property type="term" value="C:cytosol"/>
    <property type="evidence" value="ECO:0007669"/>
    <property type="project" value="Ensembl"/>
</dbReference>
<dbReference type="FunCoup" id="H0V852">
    <property type="interactions" value="30"/>
</dbReference>
<evidence type="ECO:0000256" key="11">
    <source>
        <dbReference type="ARBA" id="ARBA00053965"/>
    </source>
</evidence>
<evidence type="ECO:0000256" key="12">
    <source>
        <dbReference type="ARBA" id="ARBA00065057"/>
    </source>
</evidence>
<name>H0V852_CAVPO</name>
<evidence type="ECO:0000256" key="5">
    <source>
        <dbReference type="ARBA" id="ARBA00022729"/>
    </source>
</evidence>
<dbReference type="GO" id="GO:0009897">
    <property type="term" value="C:external side of plasma membrane"/>
    <property type="evidence" value="ECO:0007669"/>
    <property type="project" value="Ensembl"/>
</dbReference>
<dbReference type="PRINTS" id="PR01316">
    <property type="entry name" value="GDNFRECEPTOR"/>
</dbReference>
<evidence type="ECO:0000256" key="14">
    <source>
        <dbReference type="SAM" id="SignalP"/>
    </source>
</evidence>
<dbReference type="eggNOG" id="ENOG502QWSW">
    <property type="taxonomic scope" value="Eukaryota"/>
</dbReference>
<dbReference type="OMA" id="CNAAYQH"/>
<dbReference type="STRING" id="10141.ENSCPOP00000005939"/>
<dbReference type="PRINTS" id="PR01319">
    <property type="entry name" value="GDNFRALPHA3"/>
</dbReference>
<keyword evidence="3" id="KW-1003">Cell membrane</keyword>
<comment type="function">
    <text evidence="11">Receptor for artemin (ARTN), a growth factor that supports the survival of sensory and sympathetic peripheral neurons. ARTN-binding leads to autophosphorylation and activation of the RET receptor.</text>
</comment>
<dbReference type="GO" id="GO:0001764">
    <property type="term" value="P:neuron migration"/>
    <property type="evidence" value="ECO:0007669"/>
    <property type="project" value="Ensembl"/>
</dbReference>
<organism evidence="16 17">
    <name type="scientific">Cavia porcellus</name>
    <name type="common">Guinea pig</name>
    <dbReference type="NCBI Taxonomy" id="10141"/>
    <lineage>
        <taxon>Eukaryota</taxon>
        <taxon>Metazoa</taxon>
        <taxon>Chordata</taxon>
        <taxon>Craniata</taxon>
        <taxon>Vertebrata</taxon>
        <taxon>Euteleostomi</taxon>
        <taxon>Mammalia</taxon>
        <taxon>Eutheria</taxon>
        <taxon>Euarchontoglires</taxon>
        <taxon>Glires</taxon>
        <taxon>Rodentia</taxon>
        <taxon>Hystricomorpha</taxon>
        <taxon>Caviidae</taxon>
        <taxon>Cavia</taxon>
    </lineage>
</organism>
<keyword evidence="5 14" id="KW-0732">Signal</keyword>
<dbReference type="EMBL" id="AAKN02009859">
    <property type="status" value="NOT_ANNOTATED_CDS"/>
    <property type="molecule type" value="Genomic_DNA"/>
</dbReference>
<dbReference type="GO" id="GO:0048485">
    <property type="term" value="P:sympathetic nervous system development"/>
    <property type="evidence" value="ECO:0007669"/>
    <property type="project" value="Ensembl"/>
</dbReference>
<evidence type="ECO:0000256" key="7">
    <source>
        <dbReference type="ARBA" id="ARBA00023157"/>
    </source>
</evidence>
<dbReference type="PANTHER" id="PTHR10269">
    <property type="entry name" value="GDNF RECEPTOR ALPHA"/>
    <property type="match status" value="1"/>
</dbReference>
<evidence type="ECO:0000256" key="3">
    <source>
        <dbReference type="ARBA" id="ARBA00022475"/>
    </source>
</evidence>
<dbReference type="PANTHER" id="PTHR10269:SF15">
    <property type="entry name" value="GDNF FAMILY RECEPTOR ALPHA-3"/>
    <property type="match status" value="1"/>
</dbReference>
<evidence type="ECO:0000256" key="13">
    <source>
        <dbReference type="ARBA" id="ARBA00068649"/>
    </source>
</evidence>
<feature type="signal peptide" evidence="14">
    <location>
        <begin position="1"/>
        <end position="30"/>
    </location>
</feature>
<keyword evidence="17" id="KW-1185">Reference proteome</keyword>
<comment type="subcellular location">
    <subcellularLocation>
        <location evidence="1">Cell membrane</location>
        <topology evidence="1">Lipid-anchor</topology>
        <topology evidence="1">GPI-anchor</topology>
    </subcellularLocation>
</comment>
<dbReference type="Pfam" id="PF02351">
    <property type="entry name" value="GDNF"/>
    <property type="match status" value="3"/>
</dbReference>
<dbReference type="GeneTree" id="ENSGT00940000161256"/>
<dbReference type="GeneID" id="100729758"/>
<proteinExistence type="inferred from homology"/>
<dbReference type="AlphaFoldDB" id="H0V852"/>
<reference evidence="16" key="2">
    <citation type="submission" date="2025-08" db="UniProtKB">
        <authorList>
            <consortium name="Ensembl"/>
        </authorList>
    </citation>
    <scope>IDENTIFICATION</scope>
    <source>
        <strain evidence="16">2N</strain>
    </source>
</reference>
<dbReference type="KEGG" id="cpoc:100729758"/>
<keyword evidence="10" id="KW-0449">Lipoprotein</keyword>
<evidence type="ECO:0000256" key="8">
    <source>
        <dbReference type="ARBA" id="ARBA00023170"/>
    </source>
</evidence>
<evidence type="ECO:0000313" key="16">
    <source>
        <dbReference type="Ensembl" id="ENSCPOP00000005939.3"/>
    </source>
</evidence>
<dbReference type="InterPro" id="IPR037193">
    <property type="entry name" value="GDNF_alpha"/>
</dbReference>
<dbReference type="OrthoDB" id="9894700at2759"/>
<dbReference type="Gene3D" id="1.10.220.110">
    <property type="entry name" value="GDNF binding domain"/>
    <property type="match status" value="1"/>
</dbReference>
<dbReference type="SUPFAM" id="SSF110035">
    <property type="entry name" value="GDNF receptor-like"/>
    <property type="match status" value="1"/>
</dbReference>
<dbReference type="HOGENOM" id="CLU_040179_3_0_1"/>
<dbReference type="RefSeq" id="XP_003477190.1">
    <property type="nucleotide sequence ID" value="XM_003477142.5"/>
</dbReference>
<evidence type="ECO:0000256" key="2">
    <source>
        <dbReference type="ARBA" id="ARBA00005961"/>
    </source>
</evidence>
<evidence type="ECO:0000256" key="1">
    <source>
        <dbReference type="ARBA" id="ARBA00004609"/>
    </source>
</evidence>
<evidence type="ECO:0000256" key="4">
    <source>
        <dbReference type="ARBA" id="ARBA00022622"/>
    </source>
</evidence>
<keyword evidence="7" id="KW-1015">Disulfide bond</keyword>
<dbReference type="VEuPathDB" id="HostDB:ENSCPOG00000006594"/>
<feature type="domain" description="GDNF/GAS1" evidence="15">
    <location>
        <begin position="169"/>
        <end position="246"/>
    </location>
</feature>
<reference evidence="17" key="1">
    <citation type="journal article" date="2011" name="Nature">
        <title>A high-resolution map of human evolutionary constraint using 29 mammals.</title>
        <authorList>
            <person name="Lindblad-Toh K."/>
            <person name="Garber M."/>
            <person name="Zuk O."/>
            <person name="Lin M.F."/>
            <person name="Parker B.J."/>
            <person name="Washietl S."/>
            <person name="Kheradpour P."/>
            <person name="Ernst J."/>
            <person name="Jordan G."/>
            <person name="Mauceli E."/>
            <person name="Ward L.D."/>
            <person name="Lowe C.B."/>
            <person name="Holloway A.K."/>
            <person name="Clamp M."/>
            <person name="Gnerre S."/>
            <person name="Alfoldi J."/>
            <person name="Beal K."/>
            <person name="Chang J."/>
            <person name="Clawson H."/>
            <person name="Cuff J."/>
            <person name="Di Palma F."/>
            <person name="Fitzgerald S."/>
            <person name="Flicek P."/>
            <person name="Guttman M."/>
            <person name="Hubisz M.J."/>
            <person name="Jaffe D.B."/>
            <person name="Jungreis I."/>
            <person name="Kent W.J."/>
            <person name="Kostka D."/>
            <person name="Lara M."/>
            <person name="Martins A.L."/>
            <person name="Massingham T."/>
            <person name="Moltke I."/>
            <person name="Raney B.J."/>
            <person name="Rasmussen M.D."/>
            <person name="Robinson J."/>
            <person name="Stark A."/>
            <person name="Vilella A.J."/>
            <person name="Wen J."/>
            <person name="Xie X."/>
            <person name="Zody M.C."/>
            <person name="Baldwin J."/>
            <person name="Bloom T."/>
            <person name="Chin C.W."/>
            <person name="Heiman D."/>
            <person name="Nicol R."/>
            <person name="Nusbaum C."/>
            <person name="Young S."/>
            <person name="Wilkinson J."/>
            <person name="Worley K.C."/>
            <person name="Kovar C.L."/>
            <person name="Muzny D.M."/>
            <person name="Gibbs R.A."/>
            <person name="Cree A."/>
            <person name="Dihn H.H."/>
            <person name="Fowler G."/>
            <person name="Jhangiani S."/>
            <person name="Joshi V."/>
            <person name="Lee S."/>
            <person name="Lewis L.R."/>
            <person name="Nazareth L.V."/>
            <person name="Okwuonu G."/>
            <person name="Santibanez J."/>
            <person name="Warren W.C."/>
            <person name="Mardis E.R."/>
            <person name="Weinstock G.M."/>
            <person name="Wilson R.K."/>
            <person name="Delehaunty K."/>
            <person name="Dooling D."/>
            <person name="Fronik C."/>
            <person name="Fulton L."/>
            <person name="Fulton B."/>
            <person name="Graves T."/>
            <person name="Minx P."/>
            <person name="Sodergren E."/>
            <person name="Birney E."/>
            <person name="Margulies E.H."/>
            <person name="Herrero J."/>
            <person name="Green E.D."/>
            <person name="Haussler D."/>
            <person name="Siepel A."/>
            <person name="Goldman N."/>
            <person name="Pollard K.S."/>
            <person name="Pedersen J.S."/>
            <person name="Lander E.S."/>
            <person name="Kellis M."/>
        </authorList>
    </citation>
    <scope>NUCLEOTIDE SEQUENCE [LARGE SCALE GENOMIC DNA]</scope>
    <source>
        <strain evidence="17">2N</strain>
    </source>
</reference>
<dbReference type="InParanoid" id="H0V852"/>
<evidence type="ECO:0000313" key="17">
    <source>
        <dbReference type="Proteomes" id="UP000005447"/>
    </source>
</evidence>
<evidence type="ECO:0000256" key="10">
    <source>
        <dbReference type="ARBA" id="ARBA00023288"/>
    </source>
</evidence>
<dbReference type="SMART" id="SM00907">
    <property type="entry name" value="GDNF"/>
    <property type="match status" value="3"/>
</dbReference>
<evidence type="ECO:0000259" key="15">
    <source>
        <dbReference type="SMART" id="SM00907"/>
    </source>
</evidence>
<sequence>MVRAPSTPPPLPVVLLLLLLLSLPLGAEEALPVESRLANSCLQARKQCRAEPACEAAYQHLGSCASGPSSPPPARARSGSGSRSEELAGLADCLQAARRLRNSSLPGCSCHRRMKQQAACLDIYWTVHPARSLGDYELDVSPYEDAVTSKPWKMHLSRLNMLRPDSDVCLKFAMLCTLHDKCDRLRRAYGEACSGTHCQRHVCLQQLRTFFERAEEPHVQGLLLCPCAPTDRTCGERRRNTIAPGCALPSTTPNCLDLRSLCIGDPLCRSRLADFQIHCHPRDILGTCATEQFRCLRSYLGLIGTAMTPNFISSVNTSVALSCTCRGSGNLQEECEQLQRSFSRNPCLVEAIAAKMRVHKQLFFGDTAASVFPEMEAQNESPAVRLQPWVPFLFCCTLPLILCCGLW</sequence>
<keyword evidence="9" id="KW-0325">Glycoprotein</keyword>
<dbReference type="Ensembl" id="ENSCPOT00000006660.3">
    <property type="protein sequence ID" value="ENSCPOP00000005939.3"/>
    <property type="gene ID" value="ENSCPOG00000006594.4"/>
</dbReference>
<dbReference type="InterPro" id="IPR003438">
    <property type="entry name" value="GDNF_rcpt"/>
</dbReference>
<evidence type="ECO:0000256" key="9">
    <source>
        <dbReference type="ARBA" id="ARBA00023180"/>
    </source>
</evidence>
<feature type="domain" description="GDNF/GAS1" evidence="15">
    <location>
        <begin position="255"/>
        <end position="347"/>
    </location>
</feature>
<feature type="chain" id="PRO_5011734710" description="GDNF family receptor alpha-3" evidence="14">
    <location>
        <begin position="31"/>
        <end position="407"/>
    </location>
</feature>
<protein>
    <recommendedName>
        <fullName evidence="13">GDNF family receptor alpha-3</fullName>
    </recommendedName>
</protein>
<dbReference type="FunFam" id="1.10.220.110:FF:000002">
    <property type="entry name" value="GDNF family receptor alpha 3"/>
    <property type="match status" value="1"/>
</dbReference>
<comment type="similarity">
    <text evidence="2">Belongs to the GDNFR family.</text>
</comment>
<dbReference type="Bgee" id="ENSCPOG00000006594">
    <property type="expression patterns" value="Expressed in liver and 11 other cell types or tissues"/>
</dbReference>
<keyword evidence="4" id="KW-0336">GPI-anchor</keyword>
<keyword evidence="6" id="KW-0472">Membrane</keyword>
<dbReference type="InterPro" id="IPR016017">
    <property type="entry name" value="GDNF/GAS1"/>
</dbReference>
<dbReference type="GO" id="GO:0008046">
    <property type="term" value="F:axon guidance receptor activity"/>
    <property type="evidence" value="ECO:0007669"/>
    <property type="project" value="Ensembl"/>
</dbReference>
<dbReference type="GO" id="GO:0016167">
    <property type="term" value="F:glial cell-derived neurotrophic factor receptor activity"/>
    <property type="evidence" value="ECO:0007669"/>
    <property type="project" value="Ensembl"/>
</dbReference>
<reference evidence="16" key="3">
    <citation type="submission" date="2025-09" db="UniProtKB">
        <authorList>
            <consortium name="Ensembl"/>
        </authorList>
    </citation>
    <scope>IDENTIFICATION</scope>
    <source>
        <strain evidence="16">2N</strain>
    </source>
</reference>
<accession>H0V852</accession>
<keyword evidence="8" id="KW-0675">Receptor</keyword>
<dbReference type="Proteomes" id="UP000005447">
    <property type="component" value="Unassembled WGS sequence"/>
</dbReference>
<dbReference type="CTD" id="2676"/>
<dbReference type="InterPro" id="IPR003505">
    <property type="entry name" value="GDNF_rcpt_A3"/>
</dbReference>
<feature type="domain" description="GDNF/GAS1" evidence="15">
    <location>
        <begin position="41"/>
        <end position="132"/>
    </location>
</feature>
<comment type="subunit">
    <text evidence="12">Interacts with ARTN ligand and RET: forms a 2:2:2 ternary complex composed of ARTN ligand, GFRA3 and RET receptor. Interacts with SORL1.</text>
</comment>
<gene>
    <name evidence="16" type="primary">GFRA3</name>
</gene>